<organism evidence="1 2">
    <name type="scientific">Onchocerca volvulus</name>
    <dbReference type="NCBI Taxonomy" id="6282"/>
    <lineage>
        <taxon>Eukaryota</taxon>
        <taxon>Metazoa</taxon>
        <taxon>Ecdysozoa</taxon>
        <taxon>Nematoda</taxon>
        <taxon>Chromadorea</taxon>
        <taxon>Rhabditida</taxon>
        <taxon>Spirurina</taxon>
        <taxon>Spiruromorpha</taxon>
        <taxon>Filarioidea</taxon>
        <taxon>Onchocercidae</taxon>
        <taxon>Onchocerca</taxon>
    </lineage>
</organism>
<reference evidence="2" key="1">
    <citation type="submission" date="2013-10" db="EMBL/GenBank/DDBJ databases">
        <title>Genome sequencing of Onchocerca volvulus.</title>
        <authorList>
            <person name="Cotton J."/>
            <person name="Tsai J."/>
            <person name="Stanley E."/>
            <person name="Tracey A."/>
            <person name="Holroyd N."/>
            <person name="Lustigman S."/>
            <person name="Berriman M."/>
        </authorList>
    </citation>
    <scope>NUCLEOTIDE SEQUENCE</scope>
</reference>
<dbReference type="AlphaFoldDB" id="A0A8R1XN65"/>
<accession>A0A8R1XN65</accession>
<dbReference type="Proteomes" id="UP000024404">
    <property type="component" value="Unassembled WGS sequence"/>
</dbReference>
<proteinExistence type="predicted"/>
<sequence>MLLLPGTWSLCLKDKTKRAQGWFCPSELTSYRVIAFVAYVRAVLEMGISLYTLELVDELKMSPYMIVMKKRRRFLYIYEEFKVIIIQCKNLIICYDVGIVAPLVPRIDEKQFQLEQVEIIASHVLYKDDFLKYLSLAPNIKVLRILLPCHWTERVKRCTFGCFRNNDFACFMEYGWSSVSYYLPHTSLVFA</sequence>
<name>A0A8R1XN65_ONCVO</name>
<dbReference type="EMBL" id="CMVM020000328">
    <property type="status" value="NOT_ANNOTATED_CDS"/>
    <property type="molecule type" value="Genomic_DNA"/>
</dbReference>
<dbReference type="EnsemblMetazoa" id="OVOC10215.1">
    <property type="protein sequence ID" value="OVOC10215.1"/>
    <property type="gene ID" value="WBGene00247024"/>
</dbReference>
<evidence type="ECO:0000313" key="2">
    <source>
        <dbReference type="Proteomes" id="UP000024404"/>
    </source>
</evidence>
<keyword evidence="2" id="KW-1185">Reference proteome</keyword>
<evidence type="ECO:0000313" key="1">
    <source>
        <dbReference type="EnsemblMetazoa" id="OVOC10215.1"/>
    </source>
</evidence>
<protein>
    <submittedName>
        <fullName evidence="1">Uncharacterized protein</fullName>
    </submittedName>
</protein>
<reference evidence="1" key="2">
    <citation type="submission" date="2022-06" db="UniProtKB">
        <authorList>
            <consortium name="EnsemblMetazoa"/>
        </authorList>
    </citation>
    <scope>IDENTIFICATION</scope>
</reference>